<feature type="compositionally biased region" description="Basic residues" evidence="4">
    <location>
        <begin position="1"/>
        <end position="13"/>
    </location>
</feature>
<dbReference type="GO" id="GO:0000294">
    <property type="term" value="P:nuclear-transcribed mRNA catabolic process, RNase MRP-dependent"/>
    <property type="evidence" value="ECO:0007669"/>
    <property type="project" value="TreeGrafter"/>
</dbReference>
<dbReference type="GO" id="GO:0006364">
    <property type="term" value="P:rRNA processing"/>
    <property type="evidence" value="ECO:0007669"/>
    <property type="project" value="TreeGrafter"/>
</dbReference>
<dbReference type="OMA" id="VFKDQSK"/>
<feature type="region of interest" description="Disordered" evidence="4">
    <location>
        <begin position="172"/>
        <end position="195"/>
    </location>
</feature>
<dbReference type="InterPro" id="IPR014612">
    <property type="entry name" value="Pop7/Rpp20"/>
</dbReference>
<dbReference type="EMBL" id="AQGS01000985">
    <property type="protein sequence ID" value="EPS36082.1"/>
    <property type="molecule type" value="Genomic_DNA"/>
</dbReference>
<dbReference type="GO" id="GO:0034965">
    <property type="term" value="P:intronic box C/D snoRNA processing"/>
    <property type="evidence" value="ECO:0007669"/>
    <property type="project" value="TreeGrafter"/>
</dbReference>
<name>S8BLF2_DACHA</name>
<feature type="compositionally biased region" description="Basic and acidic residues" evidence="4">
    <location>
        <begin position="172"/>
        <end position="188"/>
    </location>
</feature>
<dbReference type="PANTHER" id="PTHR28256">
    <property type="entry name" value="RIBONUCLEASES P/MRP PROTEIN SUBUNIT POP7"/>
    <property type="match status" value="1"/>
</dbReference>
<dbReference type="InterPro" id="IPR036882">
    <property type="entry name" value="Alba-like_dom_sf"/>
</dbReference>
<accession>S8BLF2</accession>
<organism evidence="5 6">
    <name type="scientific">Dactylellina haptotyla (strain CBS 200.50)</name>
    <name type="common">Nematode-trapping fungus</name>
    <name type="synonym">Monacrosporium haptotylum</name>
    <dbReference type="NCBI Taxonomy" id="1284197"/>
    <lineage>
        <taxon>Eukaryota</taxon>
        <taxon>Fungi</taxon>
        <taxon>Dikarya</taxon>
        <taxon>Ascomycota</taxon>
        <taxon>Pezizomycotina</taxon>
        <taxon>Orbiliomycetes</taxon>
        <taxon>Orbiliales</taxon>
        <taxon>Orbiliaceae</taxon>
        <taxon>Dactylellina</taxon>
    </lineage>
</organism>
<comment type="caution">
    <text evidence="5">The sequence shown here is derived from an EMBL/GenBank/DDBJ whole genome shotgun (WGS) entry which is preliminary data.</text>
</comment>
<feature type="region of interest" description="Disordered" evidence="4">
    <location>
        <begin position="1"/>
        <end position="43"/>
    </location>
</feature>
<evidence type="ECO:0000256" key="3">
    <source>
        <dbReference type="ARBA" id="ARBA00023242"/>
    </source>
</evidence>
<evidence type="ECO:0000256" key="4">
    <source>
        <dbReference type="SAM" id="MobiDB-lite"/>
    </source>
</evidence>
<proteinExistence type="predicted"/>
<dbReference type="Pfam" id="PF12328">
    <property type="entry name" value="Rpp20"/>
    <property type="match status" value="1"/>
</dbReference>
<keyword evidence="2" id="KW-0819">tRNA processing</keyword>
<evidence type="ECO:0000313" key="5">
    <source>
        <dbReference type="EMBL" id="EPS36082.1"/>
    </source>
</evidence>
<dbReference type="STRING" id="1284197.S8BLF2"/>
<reference evidence="5 6" key="1">
    <citation type="journal article" date="2013" name="PLoS Genet.">
        <title>Genomic mechanisms accounting for the adaptation to parasitism in nematode-trapping fungi.</title>
        <authorList>
            <person name="Meerupati T."/>
            <person name="Andersson K.M."/>
            <person name="Friman E."/>
            <person name="Kumar D."/>
            <person name="Tunlid A."/>
            <person name="Ahren D."/>
        </authorList>
    </citation>
    <scope>NUCLEOTIDE SEQUENCE [LARGE SCALE GENOMIC DNA]</scope>
    <source>
        <strain evidence="5 6">CBS 200.50</strain>
    </source>
</reference>
<protein>
    <submittedName>
        <fullName evidence="5">Uncharacterized protein</fullName>
    </submittedName>
</protein>
<evidence type="ECO:0000256" key="2">
    <source>
        <dbReference type="ARBA" id="ARBA00022694"/>
    </source>
</evidence>
<feature type="region of interest" description="Disordered" evidence="4">
    <location>
        <begin position="72"/>
        <end position="110"/>
    </location>
</feature>
<evidence type="ECO:0000256" key="1">
    <source>
        <dbReference type="ARBA" id="ARBA00004123"/>
    </source>
</evidence>
<dbReference type="Gene3D" id="3.30.110.20">
    <property type="entry name" value="Alba-like domain"/>
    <property type="match status" value="1"/>
</dbReference>
<keyword evidence="6" id="KW-1185">Reference proteome</keyword>
<dbReference type="InterPro" id="IPR020241">
    <property type="entry name" value="RNase_P/MRP_Pop7_fungi"/>
</dbReference>
<dbReference type="AlphaFoldDB" id="S8BLF2"/>
<evidence type="ECO:0000313" key="6">
    <source>
        <dbReference type="Proteomes" id="UP000015100"/>
    </source>
</evidence>
<dbReference type="GO" id="GO:0000172">
    <property type="term" value="C:ribonuclease MRP complex"/>
    <property type="evidence" value="ECO:0007669"/>
    <property type="project" value="InterPro"/>
</dbReference>
<dbReference type="GO" id="GO:0000171">
    <property type="term" value="F:ribonuclease MRP activity"/>
    <property type="evidence" value="ECO:0007669"/>
    <property type="project" value="TreeGrafter"/>
</dbReference>
<dbReference type="GO" id="GO:0005655">
    <property type="term" value="C:nucleolar ribonuclease P complex"/>
    <property type="evidence" value="ECO:0007669"/>
    <property type="project" value="InterPro"/>
</dbReference>
<dbReference type="OrthoDB" id="5416589at2759"/>
<dbReference type="Proteomes" id="UP000015100">
    <property type="component" value="Unassembled WGS sequence"/>
</dbReference>
<reference evidence="6" key="2">
    <citation type="submission" date="2013-04" db="EMBL/GenBank/DDBJ databases">
        <title>Genomic mechanisms accounting for the adaptation to parasitism in nematode-trapping fungi.</title>
        <authorList>
            <person name="Ahren D.G."/>
        </authorList>
    </citation>
    <scope>NUCLEOTIDE SEQUENCE [LARGE SCALE GENOMIC DNA]</scope>
    <source>
        <strain evidence="6">CBS 200.50</strain>
    </source>
</reference>
<keyword evidence="3" id="KW-0539">Nucleus</keyword>
<comment type="subcellular location">
    <subcellularLocation>
        <location evidence="1">Nucleus</location>
    </subcellularLocation>
</comment>
<sequence length="230" mass="26322">MTTARPQRRPSHKRANELPKNTRLVKRQLSRPRPPPRLSADPKIVYVSTKSPFISTVKRVRKALEVFKDQSKVSVASGGRQKRAFQRKQQTQPRFHRGGQATDEAPQDNRKKHVTIKATGKAIEKALALGLYFQEQKDTTIEIKTGTVTCTDEVVLDRKDTFEELMEVKERAEQREQKAAEAKEKGEDVMDVDEDIPEEIDDFEEIDDKFPSRTRSTSVIEVIVRNKIPA</sequence>
<dbReference type="GO" id="GO:0004526">
    <property type="term" value="F:ribonuclease P activity"/>
    <property type="evidence" value="ECO:0007669"/>
    <property type="project" value="TreeGrafter"/>
</dbReference>
<dbReference type="PANTHER" id="PTHR28256:SF1">
    <property type="entry name" value="RIBONUCLEASES P_MRP PROTEIN SUBUNIT POP7"/>
    <property type="match status" value="1"/>
</dbReference>
<gene>
    <name evidence="5" type="ORF">H072_10454</name>
</gene>
<dbReference type="eggNOG" id="ENOG502SUA0">
    <property type="taxonomic scope" value="Eukaryota"/>
</dbReference>
<dbReference type="GO" id="GO:0001682">
    <property type="term" value="P:tRNA 5'-leader removal"/>
    <property type="evidence" value="ECO:0007669"/>
    <property type="project" value="InterPro"/>
</dbReference>
<dbReference type="HOGENOM" id="CLU_085444_0_1_1"/>
<dbReference type="GO" id="GO:0003723">
    <property type="term" value="F:RNA binding"/>
    <property type="evidence" value="ECO:0007669"/>
    <property type="project" value="TreeGrafter"/>
</dbReference>